<proteinExistence type="predicted"/>
<dbReference type="RefSeq" id="WP_073360269.1">
    <property type="nucleotide sequence ID" value="NZ_FQVQ01000001.1"/>
</dbReference>
<dbReference type="OrthoDB" id="1350910at2"/>
<dbReference type="PROSITE" id="PS51257">
    <property type="entry name" value="PROKAR_LIPOPROTEIN"/>
    <property type="match status" value="1"/>
</dbReference>
<dbReference type="Proteomes" id="UP000184147">
    <property type="component" value="Unassembled WGS sequence"/>
</dbReference>
<evidence type="ECO:0000313" key="1">
    <source>
        <dbReference type="EMBL" id="SHE72618.1"/>
    </source>
</evidence>
<sequence>MNIIKLVSSTLIVLSLVSCKDEKKETVAPTNEPKEVKGLQVTFDLVAKKDDNFHLYYTEDESVNFTEEKSIWLPYKGKETVQEVTFVLPEEAAPTNLRVDFGHGKNPEQSDIVLKSFRLKYYDKTFEAKDSLIFNYFYPNKDNTLLDNKTATLKRLKQDQETAPCLYPHTPLTDELKKLIRQ</sequence>
<gene>
    <name evidence="1" type="ORF">SAMN05444377_10162</name>
</gene>
<reference evidence="1 2" key="1">
    <citation type="submission" date="2016-11" db="EMBL/GenBank/DDBJ databases">
        <authorList>
            <person name="Jaros S."/>
            <person name="Januszkiewicz K."/>
            <person name="Wedrychowicz H."/>
        </authorList>
    </citation>
    <scope>NUCLEOTIDE SEQUENCE [LARGE SCALE GENOMIC DNA]</scope>
    <source>
        <strain evidence="1 2">DSM 25660</strain>
    </source>
</reference>
<name>A0A1M4VUM0_9FLAO</name>
<evidence type="ECO:0008006" key="3">
    <source>
        <dbReference type="Google" id="ProtNLM"/>
    </source>
</evidence>
<keyword evidence="2" id="KW-1185">Reference proteome</keyword>
<evidence type="ECO:0000313" key="2">
    <source>
        <dbReference type="Proteomes" id="UP000184147"/>
    </source>
</evidence>
<accession>A0A1M4VUM0</accession>
<dbReference type="AlphaFoldDB" id="A0A1M4VUM0"/>
<organism evidence="1 2">
    <name type="scientific">Flavobacterium fontis</name>
    <dbReference type="NCBI Taxonomy" id="1124188"/>
    <lineage>
        <taxon>Bacteria</taxon>
        <taxon>Pseudomonadati</taxon>
        <taxon>Bacteroidota</taxon>
        <taxon>Flavobacteriia</taxon>
        <taxon>Flavobacteriales</taxon>
        <taxon>Flavobacteriaceae</taxon>
        <taxon>Flavobacterium</taxon>
    </lineage>
</organism>
<dbReference type="EMBL" id="FQVQ01000001">
    <property type="protein sequence ID" value="SHE72618.1"/>
    <property type="molecule type" value="Genomic_DNA"/>
</dbReference>
<dbReference type="STRING" id="1124188.SAMN05444377_10162"/>
<protein>
    <recommendedName>
        <fullName evidence="3">Lipoprotein</fullName>
    </recommendedName>
</protein>